<keyword evidence="3" id="KW-1185">Reference proteome</keyword>
<evidence type="ECO:0000256" key="1">
    <source>
        <dbReference type="ARBA" id="ARBA00014100"/>
    </source>
</evidence>
<evidence type="ECO:0000313" key="3">
    <source>
        <dbReference type="Proteomes" id="UP001300400"/>
    </source>
</evidence>
<dbReference type="PIRSF" id="PIRSF003954">
    <property type="entry name" value="NS-S_OrthobunV"/>
    <property type="match status" value="1"/>
</dbReference>
<dbReference type="GO" id="GO:0016032">
    <property type="term" value="P:viral process"/>
    <property type="evidence" value="ECO:0007669"/>
    <property type="project" value="InterPro"/>
</dbReference>
<dbReference type="Pfam" id="PF01104">
    <property type="entry name" value="Bunya_NS-S"/>
    <property type="match status" value="1"/>
</dbReference>
<dbReference type="RefSeq" id="YP_010840643.1">
    <property type="nucleotide sequence ID" value="NC_078895.1"/>
</dbReference>
<sequence length="115" mass="12474">MNLFTQMMPDNPRVGLIQSRGMLNLSITMGQRSLSLPLGCSFSMRQDVRLVSRIDLSDRCQLLLTSGSLLYSITIFLQTGTMSLAIMTSPSIGSPVTLLGLFITSTETHGLMTGS</sequence>
<name>A0A7D9MVT4_9VIRU</name>
<dbReference type="KEGG" id="vg:80553699"/>
<dbReference type="EMBL" id="MK896448">
    <property type="protein sequence ID" value="QLA47016.1"/>
    <property type="molecule type" value="Viral_cRNA"/>
</dbReference>
<accession>A0A7D9MVT4</accession>
<proteinExistence type="predicted"/>
<protein>
    <recommendedName>
        <fullName evidence="1">Non-structural protein NS-S</fullName>
    </recommendedName>
</protein>
<dbReference type="InterPro" id="IPR000797">
    <property type="entry name" value="Bunya_NSs"/>
</dbReference>
<reference evidence="2 3" key="1">
    <citation type="submission" date="2019-05" db="EMBL/GenBank/DDBJ databases">
        <title>Genomic Characterization of 104 Bunyaviruses in the Families Peribunyaviridae, Nairoviridae, and Phenuiviridae.</title>
        <authorList>
            <person name="Kapuscinski M."/>
            <person name="Bergren N."/>
            <person name="Russell B."/>
            <person name="Lee J."/>
            <person name="Borland E."/>
            <person name="King D."/>
            <person name="Burkhalter K."/>
            <person name="Stenglein M."/>
            <person name="Kading R."/>
        </authorList>
    </citation>
    <scope>NUCLEOTIDE SEQUENCE [LARGE SCALE GENOMIC DNA]</scope>
    <source>
        <strain evidence="2 3">BP 8090</strain>
    </source>
</reference>
<dbReference type="GeneID" id="80553699"/>
<organism evidence="2 3">
    <name type="scientific">Termeil virus</name>
    <dbReference type="NCBI Taxonomy" id="2748250"/>
    <lineage>
        <taxon>Viruses</taxon>
        <taxon>Riboviria</taxon>
        <taxon>Orthornavirae</taxon>
        <taxon>Negarnaviricota</taxon>
        <taxon>Polyploviricotina</taxon>
        <taxon>Bunyaviricetes</taxon>
        <taxon>Elliovirales</taxon>
        <taxon>Peribunyaviridae</taxon>
        <taxon>Orthobunyavirus</taxon>
        <taxon>Orthobunyavirus termeilense</taxon>
    </lineage>
</organism>
<evidence type="ECO:0000313" key="2">
    <source>
        <dbReference type="EMBL" id="QLA47016.1"/>
    </source>
</evidence>
<dbReference type="Proteomes" id="UP001300400">
    <property type="component" value="Genome"/>
</dbReference>